<name>A0A2R4MCV8_9HYPH</name>
<evidence type="ECO:0000313" key="1">
    <source>
        <dbReference type="EMBL" id="AVX03765.1"/>
    </source>
</evidence>
<keyword evidence="2" id="KW-1185">Reference proteome</keyword>
<evidence type="ECO:0000313" key="2">
    <source>
        <dbReference type="Proteomes" id="UP000258927"/>
    </source>
</evidence>
<protein>
    <submittedName>
        <fullName evidence="1">Uncharacterized protein</fullName>
    </submittedName>
</protein>
<sequence length="33" mass="3772">MEAIALAFTSAMISWGLFTLYPEEVRAKANRRQ</sequence>
<proteinExistence type="predicted"/>
<gene>
    <name evidence="1" type="ORF">MXMO3_01234</name>
</gene>
<dbReference type="EMBL" id="CP021330">
    <property type="protein sequence ID" value="AVX03765.1"/>
    <property type="molecule type" value="Genomic_DNA"/>
</dbReference>
<organism evidence="1 2">
    <name type="scientific">Maritalea myrionectae</name>
    <dbReference type="NCBI Taxonomy" id="454601"/>
    <lineage>
        <taxon>Bacteria</taxon>
        <taxon>Pseudomonadati</taxon>
        <taxon>Pseudomonadota</taxon>
        <taxon>Alphaproteobacteria</taxon>
        <taxon>Hyphomicrobiales</taxon>
        <taxon>Devosiaceae</taxon>
        <taxon>Maritalea</taxon>
    </lineage>
</organism>
<dbReference type="AlphaFoldDB" id="A0A2R4MCV8"/>
<accession>A0A2R4MCV8</accession>
<dbReference type="Proteomes" id="UP000258927">
    <property type="component" value="Chromosome"/>
</dbReference>
<dbReference type="STRING" id="1122213.GCA_000423365_01563"/>
<reference evidence="1 2" key="1">
    <citation type="submission" date="2017-05" db="EMBL/GenBank/DDBJ databases">
        <title>Genome Analysis of Maritalea myrionectae HL2708#5.</title>
        <authorList>
            <consortium name="Cotde Inc.-PKNU"/>
            <person name="Jang D."/>
            <person name="Oh H.-M."/>
        </authorList>
    </citation>
    <scope>NUCLEOTIDE SEQUENCE [LARGE SCALE GENOMIC DNA]</scope>
    <source>
        <strain evidence="1 2">HL2708#5</strain>
    </source>
</reference>
<dbReference type="KEGG" id="mmyr:MXMO3_01234"/>